<evidence type="ECO:0000313" key="3">
    <source>
        <dbReference type="EMBL" id="BCU02700.1"/>
    </source>
</evidence>
<evidence type="ECO:0000313" key="4">
    <source>
        <dbReference type="Proteomes" id="UP001253637"/>
    </source>
</evidence>
<keyword evidence="2" id="KW-0812">Transmembrane</keyword>
<reference evidence="3" key="1">
    <citation type="submission" date="2021-04" db="EMBL/GenBank/DDBJ databases">
        <title>Draft Genome Sequence of Pandoravirus japonicus, Isolated from the Sabaishi River of Niigata, Japan.</title>
        <authorList>
            <person name="Hosokawa N."/>
            <person name="Takahashi H."/>
            <person name="Aoki K."/>
            <person name="Takemura M."/>
        </authorList>
    </citation>
    <scope>NUCLEOTIDE SEQUENCE</scope>
</reference>
<evidence type="ECO:0000256" key="1">
    <source>
        <dbReference type="SAM" id="MobiDB-lite"/>
    </source>
</evidence>
<name>A0A811BN57_9VIRU</name>
<sequence>MATDKRATVVAGLFVIVAVAMAAGEAPPKSGCGARAYADSCVDACCAWCPAGAASNASVIVSASTVDADNGTLMATPGFSAANDPAAATAKGSCHERGRAPCGPNAIMRPASECYIELAVSIGSVFGVIALAMAACYARRRWMRRRAARAQLARGRASTGARARPRSRTLTVVDVPYAQSADGALIYYASPYALAGDVEHAAPLIDRSDGGSGDESESDARCSSCRRAR</sequence>
<keyword evidence="2" id="KW-0472">Membrane</keyword>
<organism evidence="3 4">
    <name type="scientific">Pandoravirus japonicus</name>
    <dbReference type="NCBI Taxonomy" id="2823154"/>
    <lineage>
        <taxon>Viruses</taxon>
        <taxon>Pandoravirus</taxon>
    </lineage>
</organism>
<accession>A0A811BN57</accession>
<dbReference type="Proteomes" id="UP001253637">
    <property type="component" value="Segment"/>
</dbReference>
<keyword evidence="2" id="KW-1133">Transmembrane helix</keyword>
<evidence type="ECO:0000256" key="2">
    <source>
        <dbReference type="SAM" id="Phobius"/>
    </source>
</evidence>
<proteinExistence type="predicted"/>
<feature type="transmembrane region" description="Helical" evidence="2">
    <location>
        <begin position="118"/>
        <end position="138"/>
    </location>
</feature>
<feature type="region of interest" description="Disordered" evidence="1">
    <location>
        <begin position="205"/>
        <end position="229"/>
    </location>
</feature>
<protein>
    <submittedName>
        <fullName evidence="3">Uncharacterized protein</fullName>
    </submittedName>
</protein>
<dbReference type="EMBL" id="LC625835">
    <property type="protein sequence ID" value="BCU02700.1"/>
    <property type="molecule type" value="Genomic_DNA"/>
</dbReference>